<evidence type="ECO:0000313" key="1">
    <source>
        <dbReference type="EMBL" id="RJE20317.1"/>
    </source>
</evidence>
<dbReference type="STRING" id="2070753.A0A3A2ZG29"/>
<sequence>MEYIDVDHFASDEERARAITELITIPPPQGVLGSFWHRGLIRHPFFKDREAFKKYSTVGEIQDSIKDVLHNLSTNTGRDFGEVDFSEEPLWCYYGDIYRENFPVDSSGRLWVVDFDVTGVLPASFASFPLDVKYKHPLPIPIRNTIPIERSKNLKPMFRAYRLIQMSSE</sequence>
<protein>
    <recommendedName>
        <fullName evidence="3">Aminoglycoside phosphotransferase domain-containing protein</fullName>
    </recommendedName>
</protein>
<proteinExistence type="predicted"/>
<reference evidence="2" key="1">
    <citation type="submission" date="2017-02" db="EMBL/GenBank/DDBJ databases">
        <authorList>
            <person name="Tafer H."/>
            <person name="Lopandic K."/>
        </authorList>
    </citation>
    <scope>NUCLEOTIDE SEQUENCE [LARGE SCALE GENOMIC DNA]</scope>
    <source>
        <strain evidence="2">CBS 366.77</strain>
    </source>
</reference>
<evidence type="ECO:0000313" key="2">
    <source>
        <dbReference type="Proteomes" id="UP000266188"/>
    </source>
</evidence>
<keyword evidence="2" id="KW-1185">Reference proteome</keyword>
<dbReference type="Proteomes" id="UP000266188">
    <property type="component" value="Unassembled WGS sequence"/>
</dbReference>
<gene>
    <name evidence="1" type="ORF">PHISCL_07336</name>
</gene>
<name>A0A3A2ZG29_9EURO</name>
<evidence type="ECO:0008006" key="3">
    <source>
        <dbReference type="Google" id="ProtNLM"/>
    </source>
</evidence>
<organism evidence="1 2">
    <name type="scientific">Aspergillus sclerotialis</name>
    <dbReference type="NCBI Taxonomy" id="2070753"/>
    <lineage>
        <taxon>Eukaryota</taxon>
        <taxon>Fungi</taxon>
        <taxon>Dikarya</taxon>
        <taxon>Ascomycota</taxon>
        <taxon>Pezizomycotina</taxon>
        <taxon>Eurotiomycetes</taxon>
        <taxon>Eurotiomycetidae</taxon>
        <taxon>Eurotiales</taxon>
        <taxon>Aspergillaceae</taxon>
        <taxon>Aspergillus</taxon>
        <taxon>Aspergillus subgen. Polypaecilum</taxon>
    </lineage>
</organism>
<accession>A0A3A2ZG29</accession>
<dbReference type="EMBL" id="MVGC01000318">
    <property type="protein sequence ID" value="RJE20317.1"/>
    <property type="molecule type" value="Genomic_DNA"/>
</dbReference>
<comment type="caution">
    <text evidence="1">The sequence shown here is derived from an EMBL/GenBank/DDBJ whole genome shotgun (WGS) entry which is preliminary data.</text>
</comment>
<dbReference type="AlphaFoldDB" id="A0A3A2ZG29"/>
<dbReference type="OrthoDB" id="3250044at2759"/>